<organism evidence="2 3">
    <name type="scientific">Chitinophaga agri</name>
    <dbReference type="NCBI Taxonomy" id="2703787"/>
    <lineage>
        <taxon>Bacteria</taxon>
        <taxon>Pseudomonadati</taxon>
        <taxon>Bacteroidota</taxon>
        <taxon>Chitinophagia</taxon>
        <taxon>Chitinophagales</taxon>
        <taxon>Chitinophagaceae</taxon>
        <taxon>Chitinophaga</taxon>
    </lineage>
</organism>
<proteinExistence type="predicted"/>
<gene>
    <name evidence="2" type="ORF">GWR21_10855</name>
</gene>
<keyword evidence="3" id="KW-1185">Reference proteome</keyword>
<dbReference type="AlphaFoldDB" id="A0A6B9ZD77"/>
<keyword evidence="1" id="KW-1133">Transmembrane helix</keyword>
<accession>A0A6B9ZD77</accession>
<feature type="transmembrane region" description="Helical" evidence="1">
    <location>
        <begin position="134"/>
        <end position="152"/>
    </location>
</feature>
<evidence type="ECO:0000256" key="1">
    <source>
        <dbReference type="SAM" id="Phobius"/>
    </source>
</evidence>
<protein>
    <submittedName>
        <fullName evidence="2">Uncharacterized protein</fullName>
    </submittedName>
</protein>
<feature type="transmembrane region" description="Helical" evidence="1">
    <location>
        <begin position="60"/>
        <end position="77"/>
    </location>
</feature>
<evidence type="ECO:0000313" key="2">
    <source>
        <dbReference type="EMBL" id="QHS60076.1"/>
    </source>
</evidence>
<dbReference type="EMBL" id="CP048113">
    <property type="protein sequence ID" value="QHS60076.1"/>
    <property type="molecule type" value="Genomic_DNA"/>
</dbReference>
<keyword evidence="1" id="KW-0472">Membrane</keyword>
<feature type="transmembrane region" description="Helical" evidence="1">
    <location>
        <begin position="33"/>
        <end position="54"/>
    </location>
</feature>
<reference evidence="2 3" key="1">
    <citation type="submission" date="2020-01" db="EMBL/GenBank/DDBJ databases">
        <title>Complete genome sequence of Chitinophaga sp. H33E-04 isolated from quinoa roots.</title>
        <authorList>
            <person name="Weon H.-Y."/>
            <person name="Lee S.A."/>
        </authorList>
    </citation>
    <scope>NUCLEOTIDE SEQUENCE [LARGE SCALE GENOMIC DNA]</scope>
    <source>
        <strain evidence="2 3">H33E-04</strain>
    </source>
</reference>
<feature type="transmembrane region" description="Helical" evidence="1">
    <location>
        <begin position="86"/>
        <end position="105"/>
    </location>
</feature>
<name>A0A6B9ZD77_9BACT</name>
<dbReference type="KEGG" id="chih:GWR21_10855"/>
<dbReference type="Proteomes" id="UP000476411">
    <property type="component" value="Chromosome"/>
</dbReference>
<evidence type="ECO:0000313" key="3">
    <source>
        <dbReference type="Proteomes" id="UP000476411"/>
    </source>
</evidence>
<feature type="transmembrane region" description="Helical" evidence="1">
    <location>
        <begin position="111"/>
        <end position="127"/>
    </location>
</feature>
<keyword evidence="1" id="KW-0812">Transmembrane</keyword>
<sequence length="269" mass="30213">MALNTYRTIGNAVIGKVLHVTTDSKDRCNARLLFDYVFFHLLLLIPKYLIGLYTRNTTELLLSTAFLVTLISCLLLVRKGVPVKTISILAAFLTLIIPAACSFLNSQDLSPRYSMVWIVSILFCYIATDIRATLILGGLLCGYLSLVAWIQVNHISVYSTPGFTPEQSLTFNPILTAFYILFLIRVLGAHYKNIFITEHERTLQKQKQHSSLLSQHLTKQFIILKGLSRSGKSKYLDGNKELLEACLVEIEKQCETAISYLDNGTPSDN</sequence>
<dbReference type="RefSeq" id="WP_162331770.1">
    <property type="nucleotide sequence ID" value="NZ_CP048113.1"/>
</dbReference>
<feature type="transmembrane region" description="Helical" evidence="1">
    <location>
        <begin position="172"/>
        <end position="191"/>
    </location>
</feature>